<feature type="signal peptide" evidence="1">
    <location>
        <begin position="1"/>
        <end position="27"/>
    </location>
</feature>
<dbReference type="Pfam" id="PF23621">
    <property type="entry name" value="BP74_N"/>
    <property type="match status" value="1"/>
</dbReference>
<accession>A0ABW7ZAH4</accession>
<evidence type="ECO:0000313" key="4">
    <source>
        <dbReference type="Proteomes" id="UP001612741"/>
    </source>
</evidence>
<protein>
    <recommendedName>
        <fullName evidence="2">BP74 N-terminal domain-containing protein</fullName>
    </recommendedName>
</protein>
<dbReference type="Proteomes" id="UP001612741">
    <property type="component" value="Unassembled WGS sequence"/>
</dbReference>
<dbReference type="RefSeq" id="WP_397090847.1">
    <property type="nucleotide sequence ID" value="NZ_JBITGY010000016.1"/>
</dbReference>
<organism evidence="3 4">
    <name type="scientific">Nonomuraea typhae</name>
    <dbReference type="NCBI Taxonomy" id="2603600"/>
    <lineage>
        <taxon>Bacteria</taxon>
        <taxon>Bacillati</taxon>
        <taxon>Actinomycetota</taxon>
        <taxon>Actinomycetes</taxon>
        <taxon>Streptosporangiales</taxon>
        <taxon>Streptosporangiaceae</taxon>
        <taxon>Nonomuraea</taxon>
    </lineage>
</organism>
<comment type="caution">
    <text evidence="3">The sequence shown here is derived from an EMBL/GenBank/DDBJ whole genome shotgun (WGS) entry which is preliminary data.</text>
</comment>
<evidence type="ECO:0000256" key="1">
    <source>
        <dbReference type="SAM" id="SignalP"/>
    </source>
</evidence>
<keyword evidence="4" id="KW-1185">Reference proteome</keyword>
<sequence>MFNALRMATAVAVSAVGLIAAGSPAQAGTAVAEYVATINTGGETFRVRLVEPNDVDAAYRNLSGVGNRQHINGKILTGTDVNTGWSWHLDPNDLEFVDVSMELCDGKPSDVENGTLSGDRFCPWGTQVVDIQPLSPAR</sequence>
<feature type="chain" id="PRO_5045380906" description="BP74 N-terminal domain-containing protein" evidence="1">
    <location>
        <begin position="28"/>
        <end position="138"/>
    </location>
</feature>
<reference evidence="3 4" key="1">
    <citation type="submission" date="2024-10" db="EMBL/GenBank/DDBJ databases">
        <title>The Natural Products Discovery Center: Release of the First 8490 Sequenced Strains for Exploring Actinobacteria Biosynthetic Diversity.</title>
        <authorList>
            <person name="Kalkreuter E."/>
            <person name="Kautsar S.A."/>
            <person name="Yang D."/>
            <person name="Bader C.D."/>
            <person name="Teijaro C.N."/>
            <person name="Fluegel L."/>
            <person name="Davis C.M."/>
            <person name="Simpson J.R."/>
            <person name="Lauterbach L."/>
            <person name="Steele A.D."/>
            <person name="Gui C."/>
            <person name="Meng S."/>
            <person name="Li G."/>
            <person name="Viehrig K."/>
            <person name="Ye F."/>
            <person name="Su P."/>
            <person name="Kiefer A.F."/>
            <person name="Nichols A."/>
            <person name="Cepeda A.J."/>
            <person name="Yan W."/>
            <person name="Fan B."/>
            <person name="Jiang Y."/>
            <person name="Adhikari A."/>
            <person name="Zheng C.-J."/>
            <person name="Schuster L."/>
            <person name="Cowan T.M."/>
            <person name="Smanski M.J."/>
            <person name="Chevrette M.G."/>
            <person name="De Carvalho L.P.S."/>
            <person name="Shen B."/>
        </authorList>
    </citation>
    <scope>NUCLEOTIDE SEQUENCE [LARGE SCALE GENOMIC DNA]</scope>
    <source>
        <strain evidence="3 4">NPDC050545</strain>
    </source>
</reference>
<proteinExistence type="predicted"/>
<evidence type="ECO:0000259" key="2">
    <source>
        <dbReference type="Pfam" id="PF23621"/>
    </source>
</evidence>
<evidence type="ECO:0000313" key="3">
    <source>
        <dbReference type="EMBL" id="MFI6504902.1"/>
    </source>
</evidence>
<feature type="domain" description="BP74 N-terminal" evidence="2">
    <location>
        <begin position="33"/>
        <end position="133"/>
    </location>
</feature>
<dbReference type="EMBL" id="JBITGY010000016">
    <property type="protein sequence ID" value="MFI6504902.1"/>
    <property type="molecule type" value="Genomic_DNA"/>
</dbReference>
<gene>
    <name evidence="3" type="ORF">ACIBG2_46480</name>
</gene>
<dbReference type="InterPro" id="IPR056422">
    <property type="entry name" value="BP74_N"/>
</dbReference>
<name>A0ABW7ZAH4_9ACTN</name>
<keyword evidence="1" id="KW-0732">Signal</keyword>